<dbReference type="InterPro" id="IPR029063">
    <property type="entry name" value="SAM-dependent_MTases_sf"/>
</dbReference>
<name>A0A271IW09_9BACT</name>
<dbReference type="OrthoDB" id="9795634at2"/>
<keyword evidence="3" id="KW-1185">Reference proteome</keyword>
<protein>
    <recommendedName>
        <fullName evidence="1">Methyltransferase type 11 domain-containing protein</fullName>
    </recommendedName>
</protein>
<reference evidence="2 3" key="1">
    <citation type="submission" date="2016-11" db="EMBL/GenBank/DDBJ databases">
        <title>Study of marine rhodopsin-containing bacteria.</title>
        <authorList>
            <person name="Yoshizawa S."/>
            <person name="Kumagai Y."/>
            <person name="Kogure K."/>
        </authorList>
    </citation>
    <scope>NUCLEOTIDE SEQUENCE [LARGE SCALE GENOMIC DNA]</scope>
    <source>
        <strain evidence="2 3">SAORIC-28</strain>
    </source>
</reference>
<dbReference type="PANTHER" id="PTHR43591:SF24">
    <property type="entry name" value="2-METHOXY-6-POLYPRENYL-1,4-BENZOQUINOL METHYLASE, MITOCHONDRIAL"/>
    <property type="match status" value="1"/>
</dbReference>
<sequence length="268" mass="28678">MSSPLSRPDVWNAVADGYAEDLVPLFSRYAADALRLAGVSAGDRVLDVAAGPGTLSFLAVEWGAEVVALDFSDAMVAALRRRSEAESVAVEVVPGDGQALPFDDGAFDRAFSMFGLIFFPDPAAGLREAHRVLRPMGRLAVSSWAPMDGVPLLQTCFGAVAAHLPDFPFGEGRAPFGQPEELQDAFEAAGFRDVEVHTVTHRTEATSAASFWATNERSSAPLALIRQHLAPDAWADLREDVVGTIERDLGDGPYAMEWPARIAVGTRP</sequence>
<dbReference type="PANTHER" id="PTHR43591">
    <property type="entry name" value="METHYLTRANSFERASE"/>
    <property type="match status" value="1"/>
</dbReference>
<dbReference type="Gene3D" id="3.40.50.150">
    <property type="entry name" value="Vaccinia Virus protein VP39"/>
    <property type="match status" value="1"/>
</dbReference>
<dbReference type="RefSeq" id="WP_095508599.1">
    <property type="nucleotide sequence ID" value="NZ_MQWD01000001.1"/>
</dbReference>
<gene>
    <name evidence="2" type="ORF">BSZ37_00170</name>
</gene>
<dbReference type="EMBL" id="MQWD01000001">
    <property type="protein sequence ID" value="PAP74974.1"/>
    <property type="molecule type" value="Genomic_DNA"/>
</dbReference>
<evidence type="ECO:0000313" key="2">
    <source>
        <dbReference type="EMBL" id="PAP74974.1"/>
    </source>
</evidence>
<dbReference type="SUPFAM" id="SSF53335">
    <property type="entry name" value="S-adenosyl-L-methionine-dependent methyltransferases"/>
    <property type="match status" value="1"/>
</dbReference>
<dbReference type="Pfam" id="PF08241">
    <property type="entry name" value="Methyltransf_11"/>
    <property type="match status" value="1"/>
</dbReference>
<proteinExistence type="predicted"/>
<evidence type="ECO:0000313" key="3">
    <source>
        <dbReference type="Proteomes" id="UP000216339"/>
    </source>
</evidence>
<dbReference type="Proteomes" id="UP000216339">
    <property type="component" value="Unassembled WGS sequence"/>
</dbReference>
<dbReference type="CDD" id="cd02440">
    <property type="entry name" value="AdoMet_MTases"/>
    <property type="match status" value="1"/>
</dbReference>
<comment type="caution">
    <text evidence="2">The sequence shown here is derived from an EMBL/GenBank/DDBJ whole genome shotgun (WGS) entry which is preliminary data.</text>
</comment>
<evidence type="ECO:0000259" key="1">
    <source>
        <dbReference type="Pfam" id="PF08241"/>
    </source>
</evidence>
<dbReference type="GO" id="GO:0008757">
    <property type="term" value="F:S-adenosylmethionine-dependent methyltransferase activity"/>
    <property type="evidence" value="ECO:0007669"/>
    <property type="project" value="InterPro"/>
</dbReference>
<feature type="domain" description="Methyltransferase type 11" evidence="1">
    <location>
        <begin position="46"/>
        <end position="140"/>
    </location>
</feature>
<dbReference type="AlphaFoldDB" id="A0A271IW09"/>
<dbReference type="InterPro" id="IPR013216">
    <property type="entry name" value="Methyltransf_11"/>
</dbReference>
<accession>A0A271IW09</accession>
<organism evidence="2 3">
    <name type="scientific">Rubrivirga marina</name>
    <dbReference type="NCBI Taxonomy" id="1196024"/>
    <lineage>
        <taxon>Bacteria</taxon>
        <taxon>Pseudomonadati</taxon>
        <taxon>Rhodothermota</taxon>
        <taxon>Rhodothermia</taxon>
        <taxon>Rhodothermales</taxon>
        <taxon>Rubricoccaceae</taxon>
        <taxon>Rubrivirga</taxon>
    </lineage>
</organism>